<dbReference type="AlphaFoldDB" id="A0A8T3DHN3"/>
<feature type="region of interest" description="Disordered" evidence="1">
    <location>
        <begin position="156"/>
        <end position="179"/>
    </location>
</feature>
<dbReference type="OrthoDB" id="6344011at2759"/>
<feature type="region of interest" description="Disordered" evidence="1">
    <location>
        <begin position="1"/>
        <end position="23"/>
    </location>
</feature>
<keyword evidence="3" id="KW-1185">Reference proteome</keyword>
<evidence type="ECO:0000313" key="2">
    <source>
        <dbReference type="EMBL" id="KAI1895540.1"/>
    </source>
</evidence>
<comment type="caution">
    <text evidence="2">The sequence shown here is derived from an EMBL/GenBank/DDBJ whole genome shotgun (WGS) entry which is preliminary data.</text>
</comment>
<evidence type="ECO:0000256" key="1">
    <source>
        <dbReference type="SAM" id="MobiDB-lite"/>
    </source>
</evidence>
<evidence type="ECO:0000313" key="3">
    <source>
        <dbReference type="Proteomes" id="UP000829720"/>
    </source>
</evidence>
<feature type="compositionally biased region" description="Basic residues" evidence="1">
    <location>
        <begin position="157"/>
        <end position="167"/>
    </location>
</feature>
<accession>A0A8T3DHN3</accession>
<proteinExistence type="predicted"/>
<protein>
    <submittedName>
        <fullName evidence="2">Uncharacterized protein</fullName>
    </submittedName>
</protein>
<gene>
    <name evidence="2" type="ORF">AGOR_G00107300</name>
</gene>
<name>A0A8T3DHN3_9TELE</name>
<sequence>MGSSHTRPKLTQVVPSHSPVDTEEQRISHVTSHWTIEPLQSPPEEQQGCLGMRKNTQLPPLRQEVPLTFSPLTAGSISHSHSTNVGHSIIHSHPPRRLQALQPLTVPVSGILLQGTEQRGGAAHHSFTHGQGGHCGTSNFLQGGVLEAQVVLSRQAHSQHRSHRRRIRELQEQRERRRQGRTIFTSSSEHKLTKGMMGMESRRYTW</sequence>
<dbReference type="EMBL" id="JAERUA010000009">
    <property type="protein sequence ID" value="KAI1895540.1"/>
    <property type="molecule type" value="Genomic_DNA"/>
</dbReference>
<reference evidence="2" key="1">
    <citation type="submission" date="2021-01" db="EMBL/GenBank/DDBJ databases">
        <authorList>
            <person name="Zahm M."/>
            <person name="Roques C."/>
            <person name="Cabau C."/>
            <person name="Klopp C."/>
            <person name="Donnadieu C."/>
            <person name="Jouanno E."/>
            <person name="Lampietro C."/>
            <person name="Louis A."/>
            <person name="Herpin A."/>
            <person name="Echchiki A."/>
            <person name="Berthelot C."/>
            <person name="Parey E."/>
            <person name="Roest-Crollius H."/>
            <person name="Braasch I."/>
            <person name="Postlethwait J."/>
            <person name="Bobe J."/>
            <person name="Montfort J."/>
            <person name="Bouchez O."/>
            <person name="Begum T."/>
            <person name="Mejri S."/>
            <person name="Adams A."/>
            <person name="Chen W.-J."/>
            <person name="Guiguen Y."/>
        </authorList>
    </citation>
    <scope>NUCLEOTIDE SEQUENCE</scope>
    <source>
        <tissue evidence="2">Blood</tissue>
    </source>
</reference>
<dbReference type="Proteomes" id="UP000829720">
    <property type="component" value="Unassembled WGS sequence"/>
</dbReference>
<organism evidence="2 3">
    <name type="scientific">Albula goreensis</name>
    <dbReference type="NCBI Taxonomy" id="1534307"/>
    <lineage>
        <taxon>Eukaryota</taxon>
        <taxon>Metazoa</taxon>
        <taxon>Chordata</taxon>
        <taxon>Craniata</taxon>
        <taxon>Vertebrata</taxon>
        <taxon>Euteleostomi</taxon>
        <taxon>Actinopterygii</taxon>
        <taxon>Neopterygii</taxon>
        <taxon>Teleostei</taxon>
        <taxon>Albuliformes</taxon>
        <taxon>Albulidae</taxon>
        <taxon>Albula</taxon>
    </lineage>
</organism>